<dbReference type="InterPro" id="IPR001451">
    <property type="entry name" value="Hexapep"/>
</dbReference>
<proteinExistence type="predicted"/>
<dbReference type="InterPro" id="IPR011004">
    <property type="entry name" value="Trimer_LpxA-like_sf"/>
</dbReference>
<dbReference type="CDD" id="cd03351">
    <property type="entry name" value="LbH_UDP-GlcNAc_AT"/>
    <property type="match status" value="1"/>
</dbReference>
<dbReference type="Gene3D" id="2.160.10.10">
    <property type="entry name" value="Hexapeptide repeat proteins"/>
    <property type="match status" value="1"/>
</dbReference>
<evidence type="ECO:0000256" key="2">
    <source>
        <dbReference type="ARBA" id="ARBA00022556"/>
    </source>
</evidence>
<reference evidence="7" key="1">
    <citation type="submission" date="2023-05" db="EMBL/GenBank/DDBJ databases">
        <title>Nepenthes gracilis genome sequencing.</title>
        <authorList>
            <person name="Fukushima K."/>
        </authorList>
    </citation>
    <scope>NUCLEOTIDE SEQUENCE</scope>
    <source>
        <strain evidence="7">SING2019-196</strain>
    </source>
</reference>
<dbReference type="GO" id="GO:0009245">
    <property type="term" value="P:lipid A biosynthetic process"/>
    <property type="evidence" value="ECO:0007669"/>
    <property type="project" value="UniProtKB-KW"/>
</dbReference>
<protein>
    <recommendedName>
        <fullName evidence="6">UDP N-acetylglucosamine O-acyltransferase C-terminal domain-containing protein</fullName>
    </recommendedName>
</protein>
<evidence type="ECO:0000256" key="4">
    <source>
        <dbReference type="ARBA" id="ARBA00023098"/>
    </source>
</evidence>
<evidence type="ECO:0000256" key="1">
    <source>
        <dbReference type="ARBA" id="ARBA00022516"/>
    </source>
</evidence>
<name>A0AAD3S2W9_NEPGR</name>
<dbReference type="Gene3D" id="1.20.1180.10">
    <property type="entry name" value="Udp N-acetylglucosamine O-acyltransferase, C-terminal domain"/>
    <property type="match status" value="1"/>
</dbReference>
<gene>
    <name evidence="7" type="ORF">Nepgr_005237</name>
</gene>
<dbReference type="EMBL" id="BSYO01000004">
    <property type="protein sequence ID" value="GMH03398.1"/>
    <property type="molecule type" value="Genomic_DNA"/>
</dbReference>
<dbReference type="Proteomes" id="UP001279734">
    <property type="component" value="Unassembled WGS sequence"/>
</dbReference>
<organism evidence="7 8">
    <name type="scientific">Nepenthes gracilis</name>
    <name type="common">Slender pitcher plant</name>
    <dbReference type="NCBI Taxonomy" id="150966"/>
    <lineage>
        <taxon>Eukaryota</taxon>
        <taxon>Viridiplantae</taxon>
        <taxon>Streptophyta</taxon>
        <taxon>Embryophyta</taxon>
        <taxon>Tracheophyta</taxon>
        <taxon>Spermatophyta</taxon>
        <taxon>Magnoliopsida</taxon>
        <taxon>eudicotyledons</taxon>
        <taxon>Gunneridae</taxon>
        <taxon>Pentapetalae</taxon>
        <taxon>Caryophyllales</taxon>
        <taxon>Nepenthaceae</taxon>
        <taxon>Nepenthes</taxon>
    </lineage>
</organism>
<dbReference type="GO" id="GO:0016020">
    <property type="term" value="C:membrane"/>
    <property type="evidence" value="ECO:0007669"/>
    <property type="project" value="GOC"/>
</dbReference>
<keyword evidence="4" id="KW-0443">Lipid metabolism</keyword>
<evidence type="ECO:0000259" key="6">
    <source>
        <dbReference type="Pfam" id="PF13720"/>
    </source>
</evidence>
<evidence type="ECO:0000256" key="3">
    <source>
        <dbReference type="ARBA" id="ARBA00022679"/>
    </source>
</evidence>
<accession>A0AAD3S2W9</accession>
<dbReference type="InterPro" id="IPR029098">
    <property type="entry name" value="Acetyltransf_C"/>
</dbReference>
<dbReference type="AlphaFoldDB" id="A0AAD3S2W9"/>
<keyword evidence="2" id="KW-0441">Lipid A biosynthesis</keyword>
<dbReference type="SUPFAM" id="SSF51161">
    <property type="entry name" value="Trimeric LpxA-like enzymes"/>
    <property type="match status" value="1"/>
</dbReference>
<evidence type="ECO:0000313" key="8">
    <source>
        <dbReference type="Proteomes" id="UP001279734"/>
    </source>
</evidence>
<sequence>MYSLNRVRQPLLSSLGPHSLLRLRRTFSYVAEETEKDAPSPNCIHPTAIIHPSAIVGHGVSIGPFCTVGSSAKLGNACKLYPGSHVFGNTQLGDNCILMAGAVVGDDLPGHTVIGSNNIIGHHAVVGVKCQDLKYKNKDECFIDIGDNNEIREYSSIHRSSKPHDRTVIGCNNLIMGSCHVAHDCKVGDSNIFANNTLLAGHVVVEDYVHTAGATVIHQHCHLGSFCFIGGGSVVSQDVPKFMMVSGERAELRGLNLVGLRRRGFSVSEIKSLREAYRLIFMTSNADSGGIESRLAEVEQHEELARVPYVCSMVLSIRDSFGENRRGICKFRHWSEPVMNAFHG</sequence>
<keyword evidence="3" id="KW-0808">Transferase</keyword>
<dbReference type="NCBIfam" id="NF003657">
    <property type="entry name" value="PRK05289.1"/>
    <property type="match status" value="1"/>
</dbReference>
<keyword evidence="8" id="KW-1185">Reference proteome</keyword>
<dbReference type="GO" id="GO:0008780">
    <property type="term" value="F:acyl-[acyl-carrier-protein]-UDP-N-acetylglucosamine O-acyltransferase activity"/>
    <property type="evidence" value="ECO:0007669"/>
    <property type="project" value="InterPro"/>
</dbReference>
<dbReference type="PANTHER" id="PTHR43480">
    <property type="entry name" value="ACYL-[ACYL-CARRIER-PROTEIN]--UDP-N-ACETYLGLUCOSAMINE O-ACYLTRANSFERASE"/>
    <property type="match status" value="1"/>
</dbReference>
<feature type="domain" description="UDP N-acetylglucosamine O-acyltransferase C-terminal" evidence="6">
    <location>
        <begin position="238"/>
        <end position="329"/>
    </location>
</feature>
<dbReference type="InterPro" id="IPR037157">
    <property type="entry name" value="Acetyltransf_C_sf"/>
</dbReference>
<keyword evidence="1" id="KW-0444">Lipid biosynthesis</keyword>
<dbReference type="Pfam" id="PF13720">
    <property type="entry name" value="Acetyltransf_11"/>
    <property type="match status" value="1"/>
</dbReference>
<evidence type="ECO:0000313" key="7">
    <source>
        <dbReference type="EMBL" id="GMH03398.1"/>
    </source>
</evidence>
<dbReference type="InterPro" id="IPR010137">
    <property type="entry name" value="Lipid_A_LpxA"/>
</dbReference>
<keyword evidence="5" id="KW-0012">Acyltransferase</keyword>
<dbReference type="Pfam" id="PF00132">
    <property type="entry name" value="Hexapep"/>
    <property type="match status" value="1"/>
</dbReference>
<dbReference type="PANTHER" id="PTHR43480:SF1">
    <property type="entry name" value="ACYL-[ACYL-CARRIER-PROTEIN]--UDP-N-ACETYLGLUCOSAMINE O-ACYLTRANSFERASE, MITOCHONDRIAL-RELATED"/>
    <property type="match status" value="1"/>
</dbReference>
<comment type="caution">
    <text evidence="7">The sequence shown here is derived from an EMBL/GenBank/DDBJ whole genome shotgun (WGS) entry which is preliminary data.</text>
</comment>
<evidence type="ECO:0000256" key="5">
    <source>
        <dbReference type="ARBA" id="ARBA00023315"/>
    </source>
</evidence>